<feature type="domain" description="Anti-sigma K factor RskA C-terminal" evidence="13">
    <location>
        <begin position="154"/>
        <end position="296"/>
    </location>
</feature>
<name>A0ABP8W625_9PSEU</name>
<dbReference type="PANTHER" id="PTHR37461:SF1">
    <property type="entry name" value="ANTI-SIGMA-K FACTOR RSKA"/>
    <property type="match status" value="1"/>
</dbReference>
<evidence type="ECO:0000256" key="3">
    <source>
        <dbReference type="ARBA" id="ARBA00022475"/>
    </source>
</evidence>
<dbReference type="InterPro" id="IPR051474">
    <property type="entry name" value="Anti-sigma-K/W_factor"/>
</dbReference>
<dbReference type="InterPro" id="IPR041916">
    <property type="entry name" value="Anti_sigma_zinc_sf"/>
</dbReference>
<evidence type="ECO:0000256" key="6">
    <source>
        <dbReference type="ARBA" id="ARBA00023015"/>
    </source>
</evidence>
<comment type="caution">
    <text evidence="14">The sequence shown here is derived from an EMBL/GenBank/DDBJ whole genome shotgun (WGS) entry which is preliminary data.</text>
</comment>
<organism evidence="14 15">
    <name type="scientific">Pseudonocardia yuanmonensis</name>
    <dbReference type="NCBI Taxonomy" id="1095914"/>
    <lineage>
        <taxon>Bacteria</taxon>
        <taxon>Bacillati</taxon>
        <taxon>Actinomycetota</taxon>
        <taxon>Actinomycetes</taxon>
        <taxon>Pseudonocardiales</taxon>
        <taxon>Pseudonocardiaceae</taxon>
        <taxon>Pseudonocardia</taxon>
    </lineage>
</organism>
<evidence type="ECO:0000256" key="7">
    <source>
        <dbReference type="ARBA" id="ARBA00023136"/>
    </source>
</evidence>
<evidence type="ECO:0000259" key="13">
    <source>
        <dbReference type="Pfam" id="PF10099"/>
    </source>
</evidence>
<proteinExistence type="predicted"/>
<evidence type="ECO:0000256" key="5">
    <source>
        <dbReference type="ARBA" id="ARBA00022989"/>
    </source>
</evidence>
<feature type="region of interest" description="Disordered" evidence="11">
    <location>
        <begin position="79"/>
        <end position="143"/>
    </location>
</feature>
<evidence type="ECO:0000256" key="9">
    <source>
        <dbReference type="ARBA" id="ARBA00029829"/>
    </source>
</evidence>
<keyword evidence="5 12" id="KW-1133">Transmembrane helix</keyword>
<feature type="compositionally biased region" description="Gly residues" evidence="11">
    <location>
        <begin position="94"/>
        <end position="108"/>
    </location>
</feature>
<dbReference type="InterPro" id="IPR018764">
    <property type="entry name" value="RskA_C"/>
</dbReference>
<dbReference type="EMBL" id="BAABIC010000004">
    <property type="protein sequence ID" value="GAA4682478.1"/>
    <property type="molecule type" value="Genomic_DNA"/>
</dbReference>
<evidence type="ECO:0000313" key="14">
    <source>
        <dbReference type="EMBL" id="GAA4682478.1"/>
    </source>
</evidence>
<protein>
    <recommendedName>
        <fullName evidence="10">Regulator of SigK</fullName>
    </recommendedName>
    <alternativeName>
        <fullName evidence="9">Sigma-K anti-sigma factor RskA</fullName>
    </alternativeName>
</protein>
<keyword evidence="7 12" id="KW-0472">Membrane</keyword>
<sequence length="306" mass="30555">MTGSHARDCPTEEQVVAWVLRAAEPEDEAEVLRHLPTCAACRALVRETEETLAALGGAVEPSEPPPDLRDRILDAAARTPQEHRTPQQAAPPGGRTGGTGGSGGGPGGPAVPRRPVTSGPTGGGPSGAAPSGGAGSGPDRGARRGVRGRVVAVATAALVALAAIAGLGVHSARLKAERDAEAARAQAMVTMFQQLAEPGTTHAFLAPAGGGPVVAAVMMHGSEQMVLPVALPANGADRVYVLWGLPADGTPAPLGTFDVREDTAGMQSVGSAAGGAGYAQFAISIEPGRVAPDTPSQVVASGRVEI</sequence>
<feature type="compositionally biased region" description="Gly residues" evidence="11">
    <location>
        <begin position="120"/>
        <end position="138"/>
    </location>
</feature>
<evidence type="ECO:0000256" key="10">
    <source>
        <dbReference type="ARBA" id="ARBA00030803"/>
    </source>
</evidence>
<keyword evidence="6" id="KW-0805">Transcription regulation</keyword>
<comment type="subcellular location">
    <subcellularLocation>
        <location evidence="2">Cell membrane</location>
    </subcellularLocation>
    <subcellularLocation>
        <location evidence="1">Membrane</location>
        <topology evidence="1">Single-pass membrane protein</topology>
    </subcellularLocation>
</comment>
<keyword evidence="3" id="KW-1003">Cell membrane</keyword>
<reference evidence="15" key="1">
    <citation type="journal article" date="2019" name="Int. J. Syst. Evol. Microbiol.">
        <title>The Global Catalogue of Microorganisms (GCM) 10K type strain sequencing project: providing services to taxonomists for standard genome sequencing and annotation.</title>
        <authorList>
            <consortium name="The Broad Institute Genomics Platform"/>
            <consortium name="The Broad Institute Genome Sequencing Center for Infectious Disease"/>
            <person name="Wu L."/>
            <person name="Ma J."/>
        </authorList>
    </citation>
    <scope>NUCLEOTIDE SEQUENCE [LARGE SCALE GENOMIC DNA]</scope>
    <source>
        <strain evidence="15">JCM 18055</strain>
    </source>
</reference>
<feature type="transmembrane region" description="Helical" evidence="12">
    <location>
        <begin position="150"/>
        <end position="169"/>
    </location>
</feature>
<feature type="compositionally biased region" description="Low complexity" evidence="11">
    <location>
        <begin position="110"/>
        <end position="119"/>
    </location>
</feature>
<keyword evidence="15" id="KW-1185">Reference proteome</keyword>
<dbReference type="Gene3D" id="1.10.10.1320">
    <property type="entry name" value="Anti-sigma factor, zinc-finger domain"/>
    <property type="match status" value="1"/>
</dbReference>
<evidence type="ECO:0000256" key="12">
    <source>
        <dbReference type="SAM" id="Phobius"/>
    </source>
</evidence>
<dbReference type="Pfam" id="PF10099">
    <property type="entry name" value="RskA_C"/>
    <property type="match status" value="1"/>
</dbReference>
<keyword evidence="4 12" id="KW-0812">Transmembrane</keyword>
<dbReference type="RefSeq" id="WP_345379363.1">
    <property type="nucleotide sequence ID" value="NZ_BAABIC010000004.1"/>
</dbReference>
<evidence type="ECO:0000256" key="4">
    <source>
        <dbReference type="ARBA" id="ARBA00022692"/>
    </source>
</evidence>
<evidence type="ECO:0000256" key="2">
    <source>
        <dbReference type="ARBA" id="ARBA00004236"/>
    </source>
</evidence>
<dbReference type="PANTHER" id="PTHR37461">
    <property type="entry name" value="ANTI-SIGMA-K FACTOR RSKA"/>
    <property type="match status" value="1"/>
</dbReference>
<keyword evidence="8" id="KW-0804">Transcription</keyword>
<feature type="region of interest" description="Disordered" evidence="11">
    <location>
        <begin position="55"/>
        <end position="74"/>
    </location>
</feature>
<evidence type="ECO:0000256" key="11">
    <source>
        <dbReference type="SAM" id="MobiDB-lite"/>
    </source>
</evidence>
<evidence type="ECO:0000256" key="8">
    <source>
        <dbReference type="ARBA" id="ARBA00023163"/>
    </source>
</evidence>
<gene>
    <name evidence="14" type="ORF">GCM10023215_15620</name>
</gene>
<accession>A0ABP8W625</accession>
<evidence type="ECO:0000256" key="1">
    <source>
        <dbReference type="ARBA" id="ARBA00004167"/>
    </source>
</evidence>
<evidence type="ECO:0000313" key="15">
    <source>
        <dbReference type="Proteomes" id="UP001500325"/>
    </source>
</evidence>
<dbReference type="Proteomes" id="UP001500325">
    <property type="component" value="Unassembled WGS sequence"/>
</dbReference>